<accession>A0A7G7XEE0</accession>
<proteinExistence type="predicted"/>
<reference evidence="2" key="1">
    <citation type="journal article" date="2020" name="Microbiol. Resour. Announc.">
        <title>Complete genome sequences of four natural Pseudomonas isolates that catabolize a wide range of aromatic compounds relevant to lignin valorization.</title>
        <authorList>
            <person name="Hatmaker E.A."/>
            <person name="Presley G."/>
            <person name="Cannon O."/>
            <person name="Guss A.M."/>
            <person name="Elkins J.G."/>
        </authorList>
    </citation>
    <scope>NUCLEOTIDE SEQUENCE [LARGE SCALE GENOMIC DNA]</scope>
    <source>
        <strain evidence="2">H1F5C</strain>
    </source>
</reference>
<organism evidence="1 2">
    <name type="scientific">Pseudomonas protegens</name>
    <dbReference type="NCBI Taxonomy" id="380021"/>
    <lineage>
        <taxon>Bacteria</taxon>
        <taxon>Pseudomonadati</taxon>
        <taxon>Pseudomonadota</taxon>
        <taxon>Gammaproteobacteria</taxon>
        <taxon>Pseudomonadales</taxon>
        <taxon>Pseudomonadaceae</taxon>
        <taxon>Pseudomonas</taxon>
    </lineage>
</organism>
<dbReference type="AlphaFoldDB" id="A0A7G7XEE0"/>
<sequence>MRKFIGVARSILFVIVGLLLMFLLGLKVYGSWMAQPLKKYWSDSGDCYISKYEPDYKMIGLAGRVLELLSSRYFYRVYTKDDELLRTSEWFFWMREGNEQVAPEFSGATALYPGTEGWEYWTVTACR</sequence>
<evidence type="ECO:0000313" key="1">
    <source>
        <dbReference type="EMBL" id="QNH78335.1"/>
    </source>
</evidence>
<gene>
    <name evidence="1" type="ORF">GGI48_03860</name>
</gene>
<protein>
    <submittedName>
        <fullName evidence="1">Uncharacterized protein</fullName>
    </submittedName>
</protein>
<name>A0A7G7XEE0_9PSED</name>
<dbReference type="RefSeq" id="WP_179597070.1">
    <property type="nucleotide sequence ID" value="NZ_CP060201.1"/>
</dbReference>
<dbReference type="Proteomes" id="UP000515277">
    <property type="component" value="Chromosome"/>
</dbReference>
<evidence type="ECO:0000313" key="2">
    <source>
        <dbReference type="Proteomes" id="UP000515277"/>
    </source>
</evidence>
<dbReference type="EMBL" id="CP060201">
    <property type="protein sequence ID" value="QNH78335.1"/>
    <property type="molecule type" value="Genomic_DNA"/>
</dbReference>